<accession>A0ABM7MGJ5</accession>
<evidence type="ECO:0008006" key="4">
    <source>
        <dbReference type="Google" id="ProtNLM"/>
    </source>
</evidence>
<keyword evidence="1" id="KW-0732">Signal</keyword>
<evidence type="ECO:0000256" key="1">
    <source>
        <dbReference type="SAM" id="SignalP"/>
    </source>
</evidence>
<dbReference type="Proteomes" id="UP000824366">
    <property type="component" value="Chromosome"/>
</dbReference>
<proteinExistence type="predicted"/>
<sequence length="344" mass="38036">MSFKTCLRVVVVLTVGCMTAACSTPYTRQDAATGSFAFGLWGDMPYKKAGDAAKLPAVLDSLNASDIAFSLYDGDIKDGSSRCTDEIYTEALTMFNTLKKPVVYVPGDNEWTDCHRTNNGSMDPLERLDHIRKVMFASPHSLGQITLPLEHQGKPGEAYVENTRLFYQGITFAGFNVPGSNNNHIAIPGQCSFHSQRSAADCDKANAEYLARDAANIRWLAETFEHARRDGSKGVVLVVQAQPGFDMPESEDVDETRLPDVSGYRAFMAAVTHETERFAGQVLFVHGDMHVFKIDKPLYGPWNPLANFTRLGTFGSPSLHWVKVTVKPDTANVFFIEPVWVKQP</sequence>
<feature type="chain" id="PRO_5047316715" description="Calcineurin-like phosphoesterase domain-containing protein" evidence="1">
    <location>
        <begin position="21"/>
        <end position="344"/>
    </location>
</feature>
<dbReference type="RefSeq" id="WP_223906741.1">
    <property type="nucleotide sequence ID" value="NZ_AP024238.1"/>
</dbReference>
<gene>
    <name evidence="2" type="ORF">MIZ03_0166</name>
</gene>
<dbReference type="PROSITE" id="PS51257">
    <property type="entry name" value="PROKAR_LIPOPROTEIN"/>
    <property type="match status" value="1"/>
</dbReference>
<evidence type="ECO:0000313" key="2">
    <source>
        <dbReference type="EMBL" id="BCO25306.1"/>
    </source>
</evidence>
<evidence type="ECO:0000313" key="3">
    <source>
        <dbReference type="Proteomes" id="UP000824366"/>
    </source>
</evidence>
<dbReference type="InterPro" id="IPR029052">
    <property type="entry name" value="Metallo-depent_PP-like"/>
</dbReference>
<keyword evidence="3" id="KW-1185">Reference proteome</keyword>
<dbReference type="SUPFAM" id="SSF56300">
    <property type="entry name" value="Metallo-dependent phosphatases"/>
    <property type="match status" value="1"/>
</dbReference>
<name>A0ABM7MGJ5_9BURK</name>
<protein>
    <recommendedName>
        <fullName evidence="4">Calcineurin-like phosphoesterase domain-containing protein</fullName>
    </recommendedName>
</protein>
<dbReference type="EMBL" id="AP024238">
    <property type="protein sequence ID" value="BCO25306.1"/>
    <property type="molecule type" value="Genomic_DNA"/>
</dbReference>
<reference evidence="2 3" key="1">
    <citation type="journal article" date="2021" name="Microbiol. Spectr.">
        <title>A Single Bacterium Capable of Oxidation and Reduction of Iron at Circumneutral pH.</title>
        <authorList>
            <person name="Kato S."/>
            <person name="Ohkuma M."/>
        </authorList>
    </citation>
    <scope>NUCLEOTIDE SEQUENCE [LARGE SCALE GENOMIC DNA]</scope>
    <source>
        <strain evidence="2 3">MIZ03</strain>
    </source>
</reference>
<organism evidence="2 3">
    <name type="scientific">Rhodoferax lithotrophicus</name>
    <dbReference type="NCBI Taxonomy" id="2798804"/>
    <lineage>
        <taxon>Bacteria</taxon>
        <taxon>Pseudomonadati</taxon>
        <taxon>Pseudomonadota</taxon>
        <taxon>Betaproteobacteria</taxon>
        <taxon>Burkholderiales</taxon>
        <taxon>Comamonadaceae</taxon>
        <taxon>Rhodoferax</taxon>
    </lineage>
</organism>
<feature type="signal peptide" evidence="1">
    <location>
        <begin position="1"/>
        <end position="20"/>
    </location>
</feature>